<organism evidence="1 2">
    <name type="scientific">Streptomyces bottropensis ATCC 25435</name>
    <dbReference type="NCBI Taxonomy" id="1054862"/>
    <lineage>
        <taxon>Bacteria</taxon>
        <taxon>Bacillati</taxon>
        <taxon>Actinomycetota</taxon>
        <taxon>Actinomycetes</taxon>
        <taxon>Kitasatosporales</taxon>
        <taxon>Streptomycetaceae</taxon>
        <taxon>Streptomyces</taxon>
    </lineage>
</organism>
<proteinExistence type="predicted"/>
<reference evidence="2" key="1">
    <citation type="journal article" date="2013" name="Genome Announc.">
        <title>Draft Genome Sequence of Streptomyces bottropensis ATCC 25435, a Bottromycin-Producing Actinomycete.</title>
        <authorList>
            <person name="Zhang H."/>
            <person name="Zhou W."/>
            <person name="Zhuang Y."/>
            <person name="Liang X."/>
            <person name="Liu T."/>
        </authorList>
    </citation>
    <scope>NUCLEOTIDE SEQUENCE [LARGE SCALE GENOMIC DNA]</scope>
    <source>
        <strain evidence="2">ATCC 25435</strain>
    </source>
</reference>
<name>M3DI25_9ACTN</name>
<protein>
    <submittedName>
        <fullName evidence="1">Uncharacterized protein</fullName>
    </submittedName>
</protein>
<evidence type="ECO:0000313" key="1">
    <source>
        <dbReference type="EMBL" id="EMF56422.1"/>
    </source>
</evidence>
<evidence type="ECO:0000313" key="2">
    <source>
        <dbReference type="Proteomes" id="UP000030760"/>
    </source>
</evidence>
<accession>M3DI25</accession>
<dbReference type="EMBL" id="KB405063">
    <property type="protein sequence ID" value="EMF56422.1"/>
    <property type="molecule type" value="Genomic_DNA"/>
</dbReference>
<dbReference type="Proteomes" id="UP000030760">
    <property type="component" value="Unassembled WGS sequence"/>
</dbReference>
<gene>
    <name evidence="1" type="ORF">SBD_2173</name>
</gene>
<sequence>MSLENTLAATPSDEAGRLARRAAEVRIVDILRADNFQGPRYEKTTTRLMEYGWLTINKWTGTGEIFAQSRRAGRPVPLHMTAPDWDADARSEVATETVVAGLDLFLEHGLIRGKWNPYGGASLATYFVGASIRSFRTVYIRWFRGVQLGQAELVLPPSDDGASSDRDIPDQRATDPFYAAATHDEIKRILPYITDTKVRRGLALRALGHTQQQAAAEVGLTEKALEGRIGRLRARILTDLAEKSDLGEGGAR</sequence>
<dbReference type="AlphaFoldDB" id="M3DI25"/>